<evidence type="ECO:0000256" key="9">
    <source>
        <dbReference type="ARBA" id="ARBA00048679"/>
    </source>
</evidence>
<keyword evidence="13" id="KW-1185">Reference proteome</keyword>
<organism evidence="12 13">
    <name type="scientific">Chytriomyces confervae</name>
    <dbReference type="NCBI Taxonomy" id="246404"/>
    <lineage>
        <taxon>Eukaryota</taxon>
        <taxon>Fungi</taxon>
        <taxon>Fungi incertae sedis</taxon>
        <taxon>Chytridiomycota</taxon>
        <taxon>Chytridiomycota incertae sedis</taxon>
        <taxon>Chytridiomycetes</taxon>
        <taxon>Chytridiales</taxon>
        <taxon>Chytriomycetaceae</taxon>
        <taxon>Chytriomyces</taxon>
    </lineage>
</organism>
<dbReference type="Pfam" id="PF00069">
    <property type="entry name" value="Pkinase"/>
    <property type="match status" value="2"/>
</dbReference>
<dbReference type="GO" id="GO:0004674">
    <property type="term" value="F:protein serine/threonine kinase activity"/>
    <property type="evidence" value="ECO:0007669"/>
    <property type="project" value="UniProtKB-KW"/>
</dbReference>
<comment type="similarity">
    <text evidence="7">Belongs to the protein kinase superfamily. Ser/Thr protein kinase family. GCN2 subfamily.</text>
</comment>
<dbReference type="PROSITE" id="PS50011">
    <property type="entry name" value="PROTEIN_KINASE_DOM"/>
    <property type="match status" value="1"/>
</dbReference>
<feature type="region of interest" description="Disordered" evidence="10">
    <location>
        <begin position="597"/>
        <end position="640"/>
    </location>
</feature>
<evidence type="ECO:0000256" key="7">
    <source>
        <dbReference type="ARBA" id="ARBA00037982"/>
    </source>
</evidence>
<keyword evidence="5" id="KW-0418">Kinase</keyword>
<evidence type="ECO:0000259" key="11">
    <source>
        <dbReference type="PROSITE" id="PS50011"/>
    </source>
</evidence>
<dbReference type="PANTHER" id="PTHR11042">
    <property type="entry name" value="EUKARYOTIC TRANSLATION INITIATION FACTOR 2-ALPHA KINASE EIF2-ALPHA KINASE -RELATED"/>
    <property type="match status" value="1"/>
</dbReference>
<evidence type="ECO:0000256" key="5">
    <source>
        <dbReference type="ARBA" id="ARBA00022777"/>
    </source>
</evidence>
<evidence type="ECO:0000256" key="2">
    <source>
        <dbReference type="ARBA" id="ARBA00022527"/>
    </source>
</evidence>
<feature type="region of interest" description="Disordered" evidence="10">
    <location>
        <begin position="205"/>
        <end position="229"/>
    </location>
</feature>
<comment type="catalytic activity">
    <reaction evidence="8">
        <text>L-threonyl-[protein] + ATP = O-phospho-L-threonyl-[protein] + ADP + H(+)</text>
        <dbReference type="Rhea" id="RHEA:46608"/>
        <dbReference type="Rhea" id="RHEA-COMP:11060"/>
        <dbReference type="Rhea" id="RHEA-COMP:11605"/>
        <dbReference type="ChEBI" id="CHEBI:15378"/>
        <dbReference type="ChEBI" id="CHEBI:30013"/>
        <dbReference type="ChEBI" id="CHEBI:30616"/>
        <dbReference type="ChEBI" id="CHEBI:61977"/>
        <dbReference type="ChEBI" id="CHEBI:456216"/>
        <dbReference type="EC" id="2.7.11.1"/>
    </reaction>
</comment>
<keyword evidence="2" id="KW-0723">Serine/threonine-protein kinase</keyword>
<dbReference type="Gene3D" id="3.30.200.20">
    <property type="entry name" value="Phosphorylase Kinase, domain 1"/>
    <property type="match status" value="1"/>
</dbReference>
<dbReference type="Gene3D" id="1.10.510.10">
    <property type="entry name" value="Transferase(Phosphotransferase) domain 1"/>
    <property type="match status" value="1"/>
</dbReference>
<dbReference type="SMART" id="SM00220">
    <property type="entry name" value="S_TKc"/>
    <property type="match status" value="1"/>
</dbReference>
<dbReference type="InterPro" id="IPR000719">
    <property type="entry name" value="Prot_kinase_dom"/>
</dbReference>
<dbReference type="OrthoDB" id="1405469at2759"/>
<dbReference type="Proteomes" id="UP000320333">
    <property type="component" value="Unassembled WGS sequence"/>
</dbReference>
<feature type="compositionally biased region" description="Gly residues" evidence="10">
    <location>
        <begin position="610"/>
        <end position="622"/>
    </location>
</feature>
<keyword evidence="3" id="KW-0808">Transferase</keyword>
<dbReference type="STRING" id="246404.A0A507FQV7"/>
<keyword evidence="6" id="KW-0067">ATP-binding</keyword>
<dbReference type="PANTHER" id="PTHR11042:SF138">
    <property type="entry name" value="SERINE_THREONINE-PROTEIN KINASE IKS1-RELATED"/>
    <property type="match status" value="1"/>
</dbReference>
<evidence type="ECO:0000256" key="8">
    <source>
        <dbReference type="ARBA" id="ARBA00047899"/>
    </source>
</evidence>
<comment type="caution">
    <text evidence="12">The sequence shown here is derived from an EMBL/GenBank/DDBJ whole genome shotgun (WGS) entry which is preliminary data.</text>
</comment>
<evidence type="ECO:0000256" key="10">
    <source>
        <dbReference type="SAM" id="MobiDB-lite"/>
    </source>
</evidence>
<evidence type="ECO:0000313" key="12">
    <source>
        <dbReference type="EMBL" id="TPX78653.1"/>
    </source>
</evidence>
<dbReference type="GO" id="GO:0005524">
    <property type="term" value="F:ATP binding"/>
    <property type="evidence" value="ECO:0007669"/>
    <property type="project" value="UniProtKB-KW"/>
</dbReference>
<proteinExistence type="inferred from homology"/>
<evidence type="ECO:0000256" key="6">
    <source>
        <dbReference type="ARBA" id="ARBA00022840"/>
    </source>
</evidence>
<reference evidence="12 13" key="1">
    <citation type="journal article" date="2019" name="Sci. Rep.">
        <title>Comparative genomics of chytrid fungi reveal insights into the obligate biotrophic and pathogenic lifestyle of Synchytrium endobioticum.</title>
        <authorList>
            <person name="van de Vossenberg B.T.L.H."/>
            <person name="Warris S."/>
            <person name="Nguyen H.D.T."/>
            <person name="van Gent-Pelzer M.P.E."/>
            <person name="Joly D.L."/>
            <person name="van de Geest H.C."/>
            <person name="Bonants P.J.M."/>
            <person name="Smith D.S."/>
            <person name="Levesque C.A."/>
            <person name="van der Lee T.A.J."/>
        </authorList>
    </citation>
    <scope>NUCLEOTIDE SEQUENCE [LARGE SCALE GENOMIC DNA]</scope>
    <source>
        <strain evidence="12 13">CBS 675.73</strain>
    </source>
</reference>
<dbReference type="PROSITE" id="PS00108">
    <property type="entry name" value="PROTEIN_KINASE_ST"/>
    <property type="match status" value="1"/>
</dbReference>
<gene>
    <name evidence="12" type="ORF">CcCBS67573_g00037</name>
</gene>
<feature type="region of interest" description="Disordered" evidence="10">
    <location>
        <begin position="105"/>
        <end position="126"/>
    </location>
</feature>
<dbReference type="InterPro" id="IPR011009">
    <property type="entry name" value="Kinase-like_dom_sf"/>
</dbReference>
<evidence type="ECO:0000313" key="13">
    <source>
        <dbReference type="Proteomes" id="UP000320333"/>
    </source>
</evidence>
<dbReference type="GO" id="GO:0005634">
    <property type="term" value="C:nucleus"/>
    <property type="evidence" value="ECO:0007669"/>
    <property type="project" value="TreeGrafter"/>
</dbReference>
<feature type="compositionally biased region" description="Polar residues" evidence="10">
    <location>
        <begin position="210"/>
        <end position="229"/>
    </location>
</feature>
<dbReference type="InterPro" id="IPR050339">
    <property type="entry name" value="CC_SR_Kinase"/>
</dbReference>
<evidence type="ECO:0000256" key="1">
    <source>
        <dbReference type="ARBA" id="ARBA00012513"/>
    </source>
</evidence>
<dbReference type="EMBL" id="QEAP01000001">
    <property type="protein sequence ID" value="TPX78653.1"/>
    <property type="molecule type" value="Genomic_DNA"/>
</dbReference>
<accession>A0A507FQV7</accession>
<name>A0A507FQV7_9FUNG</name>
<dbReference type="GO" id="GO:0005737">
    <property type="term" value="C:cytoplasm"/>
    <property type="evidence" value="ECO:0007669"/>
    <property type="project" value="TreeGrafter"/>
</dbReference>
<sequence>MADEQQHNDWQVVLHRHHGLVDNRYASYLASDHVFQNERSGSSEFRDHTRQSSASGGVALVRASVATSTESTVTTAIATKTLVLYSRSRALVKVMRDTFEDAAVPEPAVPSSASASASNSESQSSPLVADTETLLLDAVCPECACRFKVRMHKDPRSVPSSTAYSYANTQSGEIQEYFKILQLVLQNDAHQISDGVDASINDEEFVDAPTPSSSSKQLPRQQQPNSLSDSCFNQGYYDRFFVEIKKLGRGLRGSVFLVQHVLDTIYLGDYAVKSIPIGASHSWLVRQLQEVHLLEKLRHPNIIHYKHAWIENKQLTFFGPEVPCLFILMELANGGSLEDYIFVQHIPDLDDPPQSLTKEQRAHRLKMLRKKQQQSRLGASHLHAESNAARAFGGIGCDANGRRVRYLTTRQIWSLFLDICEGLAHLHRNEIIHRDLKPPNLLLQWKNKDDPNEIPHLLISDFGECEIINDKLTRAQDSPFNQNRTGATGTLEFMSPELLERDPTTGRYTQPHTLKGDMFSLGVVLYFLCYSSVPYSSSPEDVDALKLEIMASEGVRFPVGQGHERRVPVELQRLIERLMSRDPEVRPRVEDIVEYYRGSPPRFGDDDGASAGGSGGGSGGDGEAMPTKQRRGLSFTDHTD</sequence>
<feature type="domain" description="Protein kinase" evidence="11">
    <location>
        <begin position="241"/>
        <end position="603"/>
    </location>
</feature>
<comment type="catalytic activity">
    <reaction evidence="9">
        <text>L-seryl-[protein] + ATP = O-phospho-L-seryl-[protein] + ADP + H(+)</text>
        <dbReference type="Rhea" id="RHEA:17989"/>
        <dbReference type="Rhea" id="RHEA-COMP:9863"/>
        <dbReference type="Rhea" id="RHEA-COMP:11604"/>
        <dbReference type="ChEBI" id="CHEBI:15378"/>
        <dbReference type="ChEBI" id="CHEBI:29999"/>
        <dbReference type="ChEBI" id="CHEBI:30616"/>
        <dbReference type="ChEBI" id="CHEBI:83421"/>
        <dbReference type="ChEBI" id="CHEBI:456216"/>
        <dbReference type="EC" id="2.7.11.1"/>
    </reaction>
</comment>
<dbReference type="EC" id="2.7.11.1" evidence="1"/>
<evidence type="ECO:0000256" key="3">
    <source>
        <dbReference type="ARBA" id="ARBA00022679"/>
    </source>
</evidence>
<protein>
    <recommendedName>
        <fullName evidence="1">non-specific serine/threonine protein kinase</fullName>
        <ecNumber evidence="1">2.7.11.1</ecNumber>
    </recommendedName>
</protein>
<dbReference type="AlphaFoldDB" id="A0A507FQV7"/>
<dbReference type="SUPFAM" id="SSF56112">
    <property type="entry name" value="Protein kinase-like (PK-like)"/>
    <property type="match status" value="1"/>
</dbReference>
<keyword evidence="4" id="KW-0547">Nucleotide-binding</keyword>
<dbReference type="FunFam" id="3.30.200.20:FF:000306">
    <property type="entry name" value="IKS protein kinase"/>
    <property type="match status" value="1"/>
</dbReference>
<evidence type="ECO:0000256" key="4">
    <source>
        <dbReference type="ARBA" id="ARBA00022741"/>
    </source>
</evidence>
<dbReference type="InterPro" id="IPR008271">
    <property type="entry name" value="Ser/Thr_kinase_AS"/>
</dbReference>